<dbReference type="EMBL" id="CM041533">
    <property type="protein sequence ID" value="KAI3374650.1"/>
    <property type="molecule type" value="Genomic_DNA"/>
</dbReference>
<feature type="non-terminal residue" evidence="1">
    <location>
        <position position="225"/>
    </location>
</feature>
<keyword evidence="2" id="KW-1185">Reference proteome</keyword>
<proteinExistence type="predicted"/>
<comment type="caution">
    <text evidence="1">The sequence shown here is derived from an EMBL/GenBank/DDBJ whole genome shotgun (WGS) entry which is preliminary data.</text>
</comment>
<accession>A0ACB8X425</accession>
<gene>
    <name evidence="1" type="ORF">L3Q82_021225</name>
</gene>
<protein>
    <submittedName>
        <fullName evidence="1">Uncharacterized protein</fullName>
    </submittedName>
</protein>
<sequence>EIEADQPCEYTNKTLDLFFHLGFNSTLCDWLLDFLTGRPQSVRIGSLMSGRITVNTGTPQGCVLSPVLYSLFTYDCVASHKDNTFLKFADDATVNGLISGGDETAYRSRQEGSSAAVLPEETATAIIESILTSCITVWYGNSTESGENGREDHPGAAALSAGHLPLQSPQESLQHHQRPLPPPAHTLQSSALWQEVQEHEEQDLQAEGQFLSTSRKTHQQTQSTN</sequence>
<reference evidence="1" key="1">
    <citation type="submission" date="2022-04" db="EMBL/GenBank/DDBJ databases">
        <title>Jade perch genome.</title>
        <authorList>
            <person name="Chao B."/>
        </authorList>
    </citation>
    <scope>NUCLEOTIDE SEQUENCE</scope>
    <source>
        <strain evidence="1">CB-2022</strain>
    </source>
</reference>
<dbReference type="Proteomes" id="UP000831701">
    <property type="component" value="Chromosome 3"/>
</dbReference>
<feature type="non-terminal residue" evidence="1">
    <location>
        <position position="1"/>
    </location>
</feature>
<evidence type="ECO:0000313" key="2">
    <source>
        <dbReference type="Proteomes" id="UP000831701"/>
    </source>
</evidence>
<name>A0ACB8X425_9TELE</name>
<evidence type="ECO:0000313" key="1">
    <source>
        <dbReference type="EMBL" id="KAI3374650.1"/>
    </source>
</evidence>
<organism evidence="1 2">
    <name type="scientific">Scortum barcoo</name>
    <name type="common">barcoo grunter</name>
    <dbReference type="NCBI Taxonomy" id="214431"/>
    <lineage>
        <taxon>Eukaryota</taxon>
        <taxon>Metazoa</taxon>
        <taxon>Chordata</taxon>
        <taxon>Craniata</taxon>
        <taxon>Vertebrata</taxon>
        <taxon>Euteleostomi</taxon>
        <taxon>Actinopterygii</taxon>
        <taxon>Neopterygii</taxon>
        <taxon>Teleostei</taxon>
        <taxon>Neoteleostei</taxon>
        <taxon>Acanthomorphata</taxon>
        <taxon>Eupercaria</taxon>
        <taxon>Centrarchiformes</taxon>
        <taxon>Terapontoidei</taxon>
        <taxon>Terapontidae</taxon>
        <taxon>Scortum</taxon>
    </lineage>
</organism>